<dbReference type="InParanoid" id="A0A420XU82"/>
<evidence type="ECO:0000313" key="3">
    <source>
        <dbReference type="Proteomes" id="UP000281955"/>
    </source>
</evidence>
<dbReference type="GO" id="GO:0032259">
    <property type="term" value="P:methylation"/>
    <property type="evidence" value="ECO:0007669"/>
    <property type="project" value="UniProtKB-KW"/>
</dbReference>
<keyword evidence="2" id="KW-0489">Methyltransferase</keyword>
<dbReference type="EMBL" id="RBWV01000009">
    <property type="protein sequence ID" value="RKS80310.1"/>
    <property type="molecule type" value="Genomic_DNA"/>
</dbReference>
<dbReference type="InterPro" id="IPR029063">
    <property type="entry name" value="SAM-dependent_MTases_sf"/>
</dbReference>
<dbReference type="AlphaFoldDB" id="A0A420XU82"/>
<gene>
    <name evidence="2" type="ORF">CLV35_0738</name>
</gene>
<dbReference type="InterPro" id="IPR053188">
    <property type="entry name" value="FkbM_Methyltransferase"/>
</dbReference>
<protein>
    <submittedName>
        <fullName evidence="2">FkbM family methyltransferase</fullName>
    </submittedName>
</protein>
<dbReference type="PANTHER" id="PTHR36973">
    <property type="entry name" value="SLL1456 PROTEIN-RELATED"/>
    <property type="match status" value="1"/>
</dbReference>
<dbReference type="Proteomes" id="UP000281955">
    <property type="component" value="Unassembled WGS sequence"/>
</dbReference>
<sequence>MLTRRITAGVLRRVSDLAYRAHGGRSTWRLGVHGTRQLDALRDLEHRFGLHVRTVLYVGANRGQEVDLLCLAFPEAVVHCFEPQSECQDDLRVVAARWPGRVEVHAVALSDSVGEATLRRPSSHDQAASLLEPGSEMAVQFPHVNGWAGEVVRTDTLDRWAAGRTLSDDVLLKMDVQGAEPLVLDGGSETLRRVRLVISELAVVPTYDAAPDMHTMFDRLGGLGFRYGGELEQVRGQDVTVVEFDGAFVRSQVSGVV</sequence>
<evidence type="ECO:0000313" key="2">
    <source>
        <dbReference type="EMBL" id="RKS80310.1"/>
    </source>
</evidence>
<dbReference type="Gene3D" id="3.40.50.150">
    <property type="entry name" value="Vaccinia Virus protein VP39"/>
    <property type="match status" value="1"/>
</dbReference>
<keyword evidence="3" id="KW-1185">Reference proteome</keyword>
<dbReference type="PANTHER" id="PTHR36973:SF4">
    <property type="entry name" value="NODULATION PROTEIN"/>
    <property type="match status" value="1"/>
</dbReference>
<dbReference type="Pfam" id="PF05050">
    <property type="entry name" value="Methyltransf_21"/>
    <property type="match status" value="1"/>
</dbReference>
<proteinExistence type="predicted"/>
<organism evidence="2 3">
    <name type="scientific">Motilibacter peucedani</name>
    <dbReference type="NCBI Taxonomy" id="598650"/>
    <lineage>
        <taxon>Bacteria</taxon>
        <taxon>Bacillati</taxon>
        <taxon>Actinomycetota</taxon>
        <taxon>Actinomycetes</taxon>
        <taxon>Motilibacterales</taxon>
        <taxon>Motilibacteraceae</taxon>
        <taxon>Motilibacter</taxon>
    </lineage>
</organism>
<keyword evidence="2" id="KW-0808">Transferase</keyword>
<dbReference type="GO" id="GO:0008171">
    <property type="term" value="F:O-methyltransferase activity"/>
    <property type="evidence" value="ECO:0007669"/>
    <property type="project" value="TreeGrafter"/>
</dbReference>
<dbReference type="SUPFAM" id="SSF53335">
    <property type="entry name" value="S-adenosyl-L-methionine-dependent methyltransferases"/>
    <property type="match status" value="1"/>
</dbReference>
<evidence type="ECO:0000259" key="1">
    <source>
        <dbReference type="Pfam" id="PF05050"/>
    </source>
</evidence>
<accession>A0A420XU82</accession>
<name>A0A420XU82_9ACTN</name>
<feature type="domain" description="Methyltransferase FkbM" evidence="1">
    <location>
        <begin position="58"/>
        <end position="227"/>
    </location>
</feature>
<dbReference type="RefSeq" id="WP_183061650.1">
    <property type="nucleotide sequence ID" value="NZ_RBWV01000009.1"/>
</dbReference>
<dbReference type="InterPro" id="IPR006342">
    <property type="entry name" value="FkbM_mtfrase"/>
</dbReference>
<reference evidence="2 3" key="1">
    <citation type="submission" date="2018-10" db="EMBL/GenBank/DDBJ databases">
        <title>Genomic Encyclopedia of Archaeal and Bacterial Type Strains, Phase II (KMG-II): from individual species to whole genera.</title>
        <authorList>
            <person name="Goeker M."/>
        </authorList>
    </citation>
    <scope>NUCLEOTIDE SEQUENCE [LARGE SCALE GENOMIC DNA]</scope>
    <source>
        <strain evidence="2 3">RP-AC37</strain>
    </source>
</reference>
<dbReference type="NCBIfam" id="TIGR01444">
    <property type="entry name" value="fkbM_fam"/>
    <property type="match status" value="1"/>
</dbReference>
<comment type="caution">
    <text evidence="2">The sequence shown here is derived from an EMBL/GenBank/DDBJ whole genome shotgun (WGS) entry which is preliminary data.</text>
</comment>